<keyword evidence="3 5" id="KW-0863">Zinc-finger</keyword>
<feature type="compositionally biased region" description="Basic residues" evidence="6">
    <location>
        <begin position="584"/>
        <end position="595"/>
    </location>
</feature>
<dbReference type="Gene3D" id="3.10.20.90">
    <property type="entry name" value="Phosphatidylinositol 3-kinase Catalytic Subunit, Chain A, domain 1"/>
    <property type="match status" value="1"/>
</dbReference>
<dbReference type="SUPFAM" id="SSF57850">
    <property type="entry name" value="RING/U-box"/>
    <property type="match status" value="2"/>
</dbReference>
<feature type="compositionally biased region" description="Pro residues" evidence="6">
    <location>
        <begin position="545"/>
        <end position="565"/>
    </location>
</feature>
<accession>A0A081ADK2</accession>
<feature type="domain" description="ZZ-type" evidence="8">
    <location>
        <begin position="332"/>
        <end position="385"/>
    </location>
</feature>
<dbReference type="OrthoDB" id="10064100at2759"/>
<dbReference type="InterPro" id="IPR009060">
    <property type="entry name" value="UBA-like_sf"/>
</dbReference>
<dbReference type="Proteomes" id="UP000028582">
    <property type="component" value="Unassembled WGS sequence"/>
</dbReference>
<evidence type="ECO:0000256" key="6">
    <source>
        <dbReference type="SAM" id="MobiDB-lite"/>
    </source>
</evidence>
<comment type="caution">
    <text evidence="9">The sequence shown here is derived from an EMBL/GenBank/DDBJ whole genome shotgun (WGS) entry which is preliminary data.</text>
</comment>
<comment type="subcellular location">
    <subcellularLocation>
        <location evidence="1">Cytoplasmic vesicle</location>
        <location evidence="1">Autophagosome</location>
    </subcellularLocation>
</comment>
<dbReference type="PANTHER" id="PTHR20930">
    <property type="entry name" value="OVARIAN CARCINOMA ANTIGEN CA125-RELATED"/>
    <property type="match status" value="1"/>
</dbReference>
<dbReference type="AlphaFoldDB" id="A0A081ADK2"/>
<evidence type="ECO:0000256" key="5">
    <source>
        <dbReference type="PROSITE-ProRule" id="PRU00228"/>
    </source>
</evidence>
<feature type="compositionally biased region" description="Low complexity" evidence="6">
    <location>
        <begin position="566"/>
        <end position="580"/>
    </location>
</feature>
<feature type="compositionally biased region" description="Basic residues" evidence="6">
    <location>
        <begin position="400"/>
        <end position="428"/>
    </location>
</feature>
<evidence type="ECO:0000259" key="7">
    <source>
        <dbReference type="PROSITE" id="PS50030"/>
    </source>
</evidence>
<keyword evidence="2" id="KW-0479">Metal-binding</keyword>
<feature type="domain" description="UBA" evidence="7">
    <location>
        <begin position="801"/>
        <end position="842"/>
    </location>
</feature>
<dbReference type="EMBL" id="ANJA01001494">
    <property type="protein sequence ID" value="ETO76963.1"/>
    <property type="molecule type" value="Genomic_DNA"/>
</dbReference>
<evidence type="ECO:0000259" key="8">
    <source>
        <dbReference type="PROSITE" id="PS50135"/>
    </source>
</evidence>
<evidence type="ECO:0000313" key="10">
    <source>
        <dbReference type="Proteomes" id="UP000028582"/>
    </source>
</evidence>
<dbReference type="Pfam" id="PF16158">
    <property type="entry name" value="N_BRCA1_IG"/>
    <property type="match status" value="1"/>
</dbReference>
<feature type="compositionally biased region" description="Pro residues" evidence="6">
    <location>
        <begin position="431"/>
        <end position="448"/>
    </location>
</feature>
<dbReference type="GO" id="GO:0008270">
    <property type="term" value="F:zinc ion binding"/>
    <property type="evidence" value="ECO:0007669"/>
    <property type="project" value="UniProtKB-KW"/>
</dbReference>
<dbReference type="InterPro" id="IPR013783">
    <property type="entry name" value="Ig-like_fold"/>
</dbReference>
<dbReference type="SMART" id="SM00291">
    <property type="entry name" value="ZnF_ZZ"/>
    <property type="match status" value="2"/>
</dbReference>
<evidence type="ECO:0000256" key="3">
    <source>
        <dbReference type="ARBA" id="ARBA00022771"/>
    </source>
</evidence>
<dbReference type="Pfam" id="PF00569">
    <property type="entry name" value="ZZ"/>
    <property type="match status" value="2"/>
</dbReference>
<feature type="region of interest" description="Disordered" evidence="6">
    <location>
        <begin position="400"/>
        <end position="617"/>
    </location>
</feature>
<dbReference type="PANTHER" id="PTHR20930:SF0">
    <property type="entry name" value="PROTEIN ILRUN"/>
    <property type="match status" value="1"/>
</dbReference>
<dbReference type="InterPro" id="IPR043145">
    <property type="entry name" value="Znf_ZZ_sf"/>
</dbReference>
<dbReference type="Gene3D" id="2.60.40.10">
    <property type="entry name" value="Immunoglobulins"/>
    <property type="match status" value="1"/>
</dbReference>
<feature type="domain" description="ZZ-type" evidence="8">
    <location>
        <begin position="267"/>
        <end position="319"/>
    </location>
</feature>
<dbReference type="InterPro" id="IPR032350">
    <property type="entry name" value="Nbr1_FW"/>
</dbReference>
<dbReference type="PROSITE" id="PS50030">
    <property type="entry name" value="UBA"/>
    <property type="match status" value="1"/>
</dbReference>
<dbReference type="InterPro" id="IPR015940">
    <property type="entry name" value="UBA"/>
</dbReference>
<dbReference type="CDD" id="cd14947">
    <property type="entry name" value="NBR1_like"/>
    <property type="match status" value="1"/>
</dbReference>
<sequence length="842" mass="91210">MTKTIELTTIGDEPLTQTLPLASATGELLTVATLRAAAAALLASENEQNFSLRYTDSDGDEVTIAHDGDVKELANYMADEKLDSVTVSVATQQPAGRRAASAVQTQLRGLVTAMSKLTTAKPKQPTPANAMNLLVASLQTMDVAEDSEELAAVKQQLLDVLEDEEFKKAVEELCASEEFQDLAGVMVTAIYAEDAQAIEETVMARFDELLVFAQRLVARCPTLKPAMINVVKSCMSGLVRLNDEELAEDGSGSSSSSSDGVGEVAVHFGVICNGCKKAPIVGVRYKSLETPDFDLCEDCEASGKWADHEPFIKIVDPSRAPKHQRTPEIVVHPFVICDGCEMSPIVGPRFKSKTAYDFDLCEACEASGKWKESHGPFTKIQEPGMMHALKFTCRRGGKYGHHGKFGRHHGKHGGHHGHHGKFGRHGHHGPPGIPFCGPPPHHGPPFPGSGPHSHHEGPNFPGQGPPPPPSHHEGPPDFGKHCRPDFHDHHHGQGPPPNFGPPSGHGFPPDFGRHGHPDFHHDHGFPPPPRDFDHRGPPGFGPGHFVPPPFGFPGLHGPPPCPPDFPMEFGPRGNPGFRGPRGYHGPRGHHGRHVRFLADQEQQEPGRRRHGRGRCGRDSDLEARFLEDVTIEDGTVVSAAQPLRKMWKLVNDGERSWPDGCYMITQPGNPMFPDDRKSSRIDLPALAPGEEFIAGVDLVAPTEPGRYASFWRVCDPADVSFGHRFWIDIVVAGGATSEPTPSDASTADSAEDEMKDSAEVIPLIDTSSDDDVEIIEVTEAKDAEADDVESVEYSGVVDKNDVFEEGLLLLQAMGFEDKDKNLRALELSDGNVGGAVNVLLSE</sequence>
<dbReference type="SUPFAM" id="SSF54277">
    <property type="entry name" value="CAD &amp; PB1 domains"/>
    <property type="match status" value="1"/>
</dbReference>
<reference evidence="9 10" key="1">
    <citation type="submission" date="2013-11" db="EMBL/GenBank/DDBJ databases">
        <title>The Genome Sequence of Phytophthora parasitica P1976.</title>
        <authorList>
            <consortium name="The Broad Institute Genomics Platform"/>
            <person name="Russ C."/>
            <person name="Tyler B."/>
            <person name="Panabieres F."/>
            <person name="Shan W."/>
            <person name="Tripathy S."/>
            <person name="Grunwald N."/>
            <person name="Machado M."/>
            <person name="Johnson C.S."/>
            <person name="Walker B."/>
            <person name="Young S."/>
            <person name="Zeng Q."/>
            <person name="Gargeya S."/>
            <person name="Fitzgerald M."/>
            <person name="Haas B."/>
            <person name="Abouelleil A."/>
            <person name="Allen A.W."/>
            <person name="Alvarado L."/>
            <person name="Arachchi H.M."/>
            <person name="Berlin A.M."/>
            <person name="Chapman S.B."/>
            <person name="Gainer-Dewar J."/>
            <person name="Goldberg J."/>
            <person name="Griggs A."/>
            <person name="Gujja S."/>
            <person name="Hansen M."/>
            <person name="Howarth C."/>
            <person name="Imamovic A."/>
            <person name="Ireland A."/>
            <person name="Larimer J."/>
            <person name="McCowan C."/>
            <person name="Murphy C."/>
            <person name="Pearson M."/>
            <person name="Poon T.W."/>
            <person name="Priest M."/>
            <person name="Roberts A."/>
            <person name="Saif S."/>
            <person name="Shea T."/>
            <person name="Sisk P."/>
            <person name="Sykes S."/>
            <person name="Wortman J."/>
            <person name="Nusbaum C."/>
            <person name="Birren B."/>
        </authorList>
    </citation>
    <scope>NUCLEOTIDE SEQUENCE [LARGE SCALE GENOMIC DNA]</scope>
    <source>
        <strain evidence="9 10">P1976</strain>
    </source>
</reference>
<dbReference type="InterPro" id="IPR000433">
    <property type="entry name" value="Znf_ZZ"/>
</dbReference>
<dbReference type="SMART" id="SM00165">
    <property type="entry name" value="UBA"/>
    <property type="match status" value="1"/>
</dbReference>
<feature type="compositionally biased region" description="Basic and acidic residues" evidence="6">
    <location>
        <begin position="511"/>
        <end position="536"/>
    </location>
</feature>
<evidence type="ECO:0000256" key="4">
    <source>
        <dbReference type="ARBA" id="ARBA00022833"/>
    </source>
</evidence>
<proteinExistence type="predicted"/>
<dbReference type="Gene3D" id="1.10.8.10">
    <property type="entry name" value="DNA helicase RuvA subunit, C-terminal domain"/>
    <property type="match status" value="1"/>
</dbReference>
<evidence type="ECO:0000256" key="2">
    <source>
        <dbReference type="ARBA" id="ARBA00022723"/>
    </source>
</evidence>
<dbReference type="GO" id="GO:0005776">
    <property type="term" value="C:autophagosome"/>
    <property type="evidence" value="ECO:0007669"/>
    <property type="project" value="UniProtKB-SubCell"/>
</dbReference>
<evidence type="ECO:0008006" key="11">
    <source>
        <dbReference type="Google" id="ProtNLM"/>
    </source>
</evidence>
<dbReference type="CDD" id="cd02340">
    <property type="entry name" value="ZZ_NBR1_like"/>
    <property type="match status" value="2"/>
</dbReference>
<dbReference type="PROSITE" id="PS50135">
    <property type="entry name" value="ZF_ZZ_2"/>
    <property type="match status" value="2"/>
</dbReference>
<feature type="compositionally biased region" description="Basic and acidic residues" evidence="6">
    <location>
        <begin position="470"/>
        <end position="488"/>
    </location>
</feature>
<evidence type="ECO:0000256" key="1">
    <source>
        <dbReference type="ARBA" id="ARBA00004419"/>
    </source>
</evidence>
<gene>
    <name evidence="9" type="ORF">F444_07835</name>
</gene>
<evidence type="ECO:0000313" key="9">
    <source>
        <dbReference type="EMBL" id="ETO76963.1"/>
    </source>
</evidence>
<protein>
    <recommendedName>
        <fullName evidence="11">ZZ-type domain-containing protein</fullName>
    </recommendedName>
</protein>
<dbReference type="Gene3D" id="3.30.60.90">
    <property type="match status" value="2"/>
</dbReference>
<keyword evidence="4" id="KW-0862">Zinc</keyword>
<name>A0A081ADK2_PHYNI</name>
<organism evidence="9 10">
    <name type="scientific">Phytophthora nicotianae P1976</name>
    <dbReference type="NCBI Taxonomy" id="1317066"/>
    <lineage>
        <taxon>Eukaryota</taxon>
        <taxon>Sar</taxon>
        <taxon>Stramenopiles</taxon>
        <taxon>Oomycota</taxon>
        <taxon>Peronosporomycetes</taxon>
        <taxon>Peronosporales</taxon>
        <taxon>Peronosporaceae</taxon>
        <taxon>Phytophthora</taxon>
    </lineage>
</organism>
<dbReference type="SUPFAM" id="SSF46934">
    <property type="entry name" value="UBA-like"/>
    <property type="match status" value="1"/>
</dbReference>